<evidence type="ECO:0000313" key="2">
    <source>
        <dbReference type="EMBL" id="VEL38898.1"/>
    </source>
</evidence>
<reference evidence="2" key="1">
    <citation type="submission" date="2018-11" db="EMBL/GenBank/DDBJ databases">
        <authorList>
            <consortium name="Pathogen Informatics"/>
        </authorList>
    </citation>
    <scope>NUCLEOTIDE SEQUENCE</scope>
</reference>
<feature type="region of interest" description="Disordered" evidence="1">
    <location>
        <begin position="101"/>
        <end position="129"/>
    </location>
</feature>
<dbReference type="EMBL" id="CAAALY010259389">
    <property type="protein sequence ID" value="VEL38898.1"/>
    <property type="molecule type" value="Genomic_DNA"/>
</dbReference>
<organism evidence="2 3">
    <name type="scientific">Protopolystoma xenopodis</name>
    <dbReference type="NCBI Taxonomy" id="117903"/>
    <lineage>
        <taxon>Eukaryota</taxon>
        <taxon>Metazoa</taxon>
        <taxon>Spiralia</taxon>
        <taxon>Lophotrochozoa</taxon>
        <taxon>Platyhelminthes</taxon>
        <taxon>Monogenea</taxon>
        <taxon>Polyopisthocotylea</taxon>
        <taxon>Polystomatidea</taxon>
        <taxon>Polystomatidae</taxon>
        <taxon>Protopolystoma</taxon>
    </lineage>
</organism>
<evidence type="ECO:0000313" key="3">
    <source>
        <dbReference type="Proteomes" id="UP000784294"/>
    </source>
</evidence>
<evidence type="ECO:0000256" key="1">
    <source>
        <dbReference type="SAM" id="MobiDB-lite"/>
    </source>
</evidence>
<name>A0A3S5C6N3_9PLAT</name>
<comment type="caution">
    <text evidence="2">The sequence shown here is derived from an EMBL/GenBank/DDBJ whole genome shotgun (WGS) entry which is preliminary data.</text>
</comment>
<gene>
    <name evidence="2" type="ORF">PXEA_LOCUS32338</name>
</gene>
<keyword evidence="3" id="KW-1185">Reference proteome</keyword>
<sequence length="241" mass="26797">MPSLTGFGSAASEELRQVAVSEPEFGRKLVGEEVILGKESLASQQHRPSRMYQHYRTRHLQHYDHHPQSCFPLQHYHQRHLHHTHHQHHNNQIHRLTSPAQNMHQHQQLQLQASTMESGGVPPPSAYLHLDSQLGETASAYTGATSTSSSWQAQLGHNIFTGTSASCNQMATSAACIGGSMSAQLFSCAANGGSVSDIADRLTLSSLEFLTDTLLEVMTLVIKEVPEFTHWLDQWMAQTRK</sequence>
<protein>
    <submittedName>
        <fullName evidence="2">Uncharacterized protein</fullName>
    </submittedName>
</protein>
<proteinExistence type="predicted"/>
<dbReference type="AlphaFoldDB" id="A0A3S5C6N3"/>
<dbReference type="Proteomes" id="UP000784294">
    <property type="component" value="Unassembled WGS sequence"/>
</dbReference>
<accession>A0A3S5C6N3</accession>